<evidence type="ECO:0000256" key="1">
    <source>
        <dbReference type="ARBA" id="ARBA00004123"/>
    </source>
</evidence>
<dbReference type="GO" id="GO:0000184">
    <property type="term" value="P:nuclear-transcribed mRNA catabolic process, nonsense-mediated decay"/>
    <property type="evidence" value="ECO:0007669"/>
    <property type="project" value="UniProtKB-KW"/>
</dbReference>
<feature type="compositionally biased region" description="Basic and acidic residues" evidence="5">
    <location>
        <begin position="569"/>
        <end position="585"/>
    </location>
</feature>
<evidence type="ECO:0000256" key="5">
    <source>
        <dbReference type="SAM" id="MobiDB-lite"/>
    </source>
</evidence>
<reference evidence="7" key="2">
    <citation type="submission" date="2023-02" db="EMBL/GenBank/DDBJ databases">
        <authorList>
            <person name="Swenson N.G."/>
            <person name="Wegrzyn J.L."/>
            <person name="Mcevoy S.L."/>
        </authorList>
    </citation>
    <scope>NUCLEOTIDE SEQUENCE</scope>
    <source>
        <strain evidence="7">91603</strain>
        <tissue evidence="7">Leaf</tissue>
    </source>
</reference>
<evidence type="ECO:0000256" key="2">
    <source>
        <dbReference type="ARBA" id="ARBA00005991"/>
    </source>
</evidence>
<dbReference type="SUPFAM" id="SSF54928">
    <property type="entry name" value="RNA-binding domain, RBD"/>
    <property type="match status" value="1"/>
</dbReference>
<accession>A0AAD5NPS3</accession>
<dbReference type="Gene3D" id="3.30.70.330">
    <property type="match status" value="1"/>
</dbReference>
<feature type="domain" description="UPF3" evidence="6">
    <location>
        <begin position="189"/>
        <end position="350"/>
    </location>
</feature>
<dbReference type="AlphaFoldDB" id="A0AAD5NPS3"/>
<feature type="compositionally biased region" description="Basic and acidic residues" evidence="5">
    <location>
        <begin position="162"/>
        <end position="180"/>
    </location>
</feature>
<dbReference type="GO" id="GO:0045727">
    <property type="term" value="P:positive regulation of translation"/>
    <property type="evidence" value="ECO:0007669"/>
    <property type="project" value="TreeGrafter"/>
</dbReference>
<dbReference type="EMBL" id="JAJSOW010000102">
    <property type="protein sequence ID" value="KAI9176575.1"/>
    <property type="molecule type" value="Genomic_DNA"/>
</dbReference>
<feature type="region of interest" description="Disordered" evidence="5">
    <location>
        <begin position="349"/>
        <end position="394"/>
    </location>
</feature>
<comment type="caution">
    <text evidence="7">The sequence shown here is derived from an EMBL/GenBank/DDBJ whole genome shotgun (WGS) entry which is preliminary data.</text>
</comment>
<feature type="compositionally biased region" description="Polar residues" evidence="5">
    <location>
        <begin position="518"/>
        <end position="532"/>
    </location>
</feature>
<sequence length="673" mass="74493">MGDRDAHLEQRELPPVANQNQRELPPAVIPDQEGLKLSFSTTIGGQDAVCRSSRKSRGSRATEIPKNLCRPIAAHLTAAWVSPGRSNCDSRDSVERYRFDQNTTVLVPRLSNRGNRDRDTLMIGVDLSTEEMKEPPVDIGINQWHSLYPSKGPRRPKGPKRARTEVEGSESKDKGPESKVEVMKGQLDRTKVVLRHLPPAITRLMLTEQIDASFSGRYNWLSFRPGKTSQKHQSCSIAYIDFKRPEDVLEFAEFFNGHVFVNEKGAQFKTIVEYAPSQRVPKKWSKKDGREGTIFKDPEYVEFLEVIAKPVENLPSAEIQLERREAERTGAVKDNPIVTPLMDFVRQKRAAKAGPRRLLSNGKLNRRAGGSTRGTPGSASSKRGSDKKTSSTTMYVLRDSAKNTSGKDKSTYILIPKWDDQQIVDKPVASVSATGSEVLEEESVSGVSGYTDAGKKKVLLLKGKEQEISHVSSNMLQQQNVASSVKHILGSQALKNQRREGSGRIIRGILLNRDSRPHSSGVQSEQQVQNSNLEKDKRPPRPPHVQLVLKDTNGDSDDKVGANELHSSCSEKLERRTRNKDRPDRGVWTLRRSDGSYASDESLSSKSSQPSLSAVDSSEGSYRHGGRRGPTNGVKDADGTFVISEGKPLRRGGASGYGSHEKQVWVQKSSSGS</sequence>
<feature type="compositionally biased region" description="Basic and acidic residues" evidence="5">
    <location>
        <begin position="552"/>
        <end position="561"/>
    </location>
</feature>
<dbReference type="GO" id="GO:0005730">
    <property type="term" value="C:nucleolus"/>
    <property type="evidence" value="ECO:0007669"/>
    <property type="project" value="TreeGrafter"/>
</dbReference>
<feature type="compositionally biased region" description="Polar residues" evidence="5">
    <location>
        <begin position="373"/>
        <end position="382"/>
    </location>
</feature>
<keyword evidence="8" id="KW-1185">Reference proteome</keyword>
<feature type="compositionally biased region" description="Low complexity" evidence="5">
    <location>
        <begin position="596"/>
        <end position="613"/>
    </location>
</feature>
<evidence type="ECO:0000313" key="8">
    <source>
        <dbReference type="Proteomes" id="UP001064489"/>
    </source>
</evidence>
<dbReference type="Proteomes" id="UP001064489">
    <property type="component" value="Chromosome 5"/>
</dbReference>
<name>A0AAD5NPS3_ACENE</name>
<reference evidence="7" key="1">
    <citation type="journal article" date="2022" name="Plant J.">
        <title>Strategies of tolerance reflected in two North American maple genomes.</title>
        <authorList>
            <person name="McEvoy S.L."/>
            <person name="Sezen U.U."/>
            <person name="Trouern-Trend A."/>
            <person name="McMahon S.M."/>
            <person name="Schaberg P.G."/>
            <person name="Yang J."/>
            <person name="Wegrzyn J.L."/>
            <person name="Swenson N.G."/>
        </authorList>
    </citation>
    <scope>NUCLEOTIDE SEQUENCE</scope>
    <source>
        <strain evidence="7">91603</strain>
    </source>
</reference>
<protein>
    <recommendedName>
        <fullName evidence="6">UPF3 domain-containing protein</fullName>
    </recommendedName>
</protein>
<dbReference type="GO" id="GO:0003729">
    <property type="term" value="F:mRNA binding"/>
    <property type="evidence" value="ECO:0007669"/>
    <property type="project" value="TreeGrafter"/>
</dbReference>
<dbReference type="PANTHER" id="PTHR13112">
    <property type="entry name" value="UPF3 REGULATOR OF NONSENSE TRANSCRIPTS-LIKE PROTEIN"/>
    <property type="match status" value="1"/>
</dbReference>
<keyword evidence="4" id="KW-0539">Nucleus</keyword>
<evidence type="ECO:0000256" key="4">
    <source>
        <dbReference type="ARBA" id="ARBA00023242"/>
    </source>
</evidence>
<feature type="compositionally biased region" description="Basic residues" evidence="5">
    <location>
        <begin position="152"/>
        <end position="161"/>
    </location>
</feature>
<feature type="region of interest" description="Disordered" evidence="5">
    <location>
        <begin position="510"/>
        <end position="673"/>
    </location>
</feature>
<proteinExistence type="inferred from homology"/>
<organism evidence="7 8">
    <name type="scientific">Acer negundo</name>
    <name type="common">Box elder</name>
    <dbReference type="NCBI Taxonomy" id="4023"/>
    <lineage>
        <taxon>Eukaryota</taxon>
        <taxon>Viridiplantae</taxon>
        <taxon>Streptophyta</taxon>
        <taxon>Embryophyta</taxon>
        <taxon>Tracheophyta</taxon>
        <taxon>Spermatophyta</taxon>
        <taxon>Magnoliopsida</taxon>
        <taxon>eudicotyledons</taxon>
        <taxon>Gunneridae</taxon>
        <taxon>Pentapetalae</taxon>
        <taxon>rosids</taxon>
        <taxon>malvids</taxon>
        <taxon>Sapindales</taxon>
        <taxon>Sapindaceae</taxon>
        <taxon>Hippocastanoideae</taxon>
        <taxon>Acereae</taxon>
        <taxon>Acer</taxon>
    </lineage>
</organism>
<comment type="subcellular location">
    <subcellularLocation>
        <location evidence="1">Nucleus</location>
    </subcellularLocation>
</comment>
<dbReference type="InterPro" id="IPR035979">
    <property type="entry name" value="RBD_domain_sf"/>
</dbReference>
<dbReference type="Pfam" id="PF03467">
    <property type="entry name" value="Smg4_UPF3"/>
    <property type="match status" value="1"/>
</dbReference>
<keyword evidence="3" id="KW-0866">Nonsense-mediated mRNA decay</keyword>
<dbReference type="InterPro" id="IPR012677">
    <property type="entry name" value="Nucleotide-bd_a/b_plait_sf"/>
</dbReference>
<dbReference type="InterPro" id="IPR005120">
    <property type="entry name" value="UPF3_dom"/>
</dbReference>
<dbReference type="PANTHER" id="PTHR13112:SF0">
    <property type="entry name" value="FI21285P1"/>
    <property type="match status" value="1"/>
</dbReference>
<feature type="region of interest" description="Disordered" evidence="5">
    <location>
        <begin position="144"/>
        <end position="180"/>
    </location>
</feature>
<evidence type="ECO:0000313" key="7">
    <source>
        <dbReference type="EMBL" id="KAI9176575.1"/>
    </source>
</evidence>
<evidence type="ECO:0000256" key="3">
    <source>
        <dbReference type="ARBA" id="ARBA00023161"/>
    </source>
</evidence>
<comment type="similarity">
    <text evidence="2">Belongs to the RENT3 family.</text>
</comment>
<dbReference type="GO" id="GO:0005737">
    <property type="term" value="C:cytoplasm"/>
    <property type="evidence" value="ECO:0007669"/>
    <property type="project" value="TreeGrafter"/>
</dbReference>
<evidence type="ECO:0000259" key="6">
    <source>
        <dbReference type="Pfam" id="PF03467"/>
    </source>
</evidence>
<dbReference type="CDD" id="cd12455">
    <property type="entry name" value="RRM_like_Smg4_UPF3"/>
    <property type="match status" value="1"/>
</dbReference>
<gene>
    <name evidence="7" type="ORF">LWI28_004501</name>
</gene>
<dbReference type="InterPro" id="IPR039722">
    <property type="entry name" value="Upf3"/>
</dbReference>
<feature type="region of interest" description="Disordered" evidence="5">
    <location>
        <begin position="1"/>
        <end position="29"/>
    </location>
</feature>
<feature type="compositionally biased region" description="Basic and acidic residues" evidence="5">
    <location>
        <begin position="1"/>
        <end position="12"/>
    </location>
</feature>